<dbReference type="Proteomes" id="UP000075636">
    <property type="component" value="Unassembled WGS sequence"/>
</dbReference>
<dbReference type="STRING" id="318683.A0U94_00505"/>
<keyword evidence="1" id="KW-0472">Membrane</keyword>
<evidence type="ECO:0000313" key="3">
    <source>
        <dbReference type="Proteomes" id="UP000075636"/>
    </source>
</evidence>
<keyword evidence="1" id="KW-0812">Transmembrane</keyword>
<feature type="transmembrane region" description="Helical" evidence="1">
    <location>
        <begin position="61"/>
        <end position="87"/>
    </location>
</feature>
<dbReference type="AlphaFoldDB" id="A0A149TIC1"/>
<dbReference type="PATRIC" id="fig|318683.6.peg.611"/>
<keyword evidence="1" id="KW-1133">Transmembrane helix</keyword>
<dbReference type="OrthoDB" id="9904738at2"/>
<reference evidence="2 3" key="1">
    <citation type="submission" date="2015-06" db="EMBL/GenBank/DDBJ databases">
        <title>Improved classification and identification of acetic acid bacteria using matrix-assisted laser desorption/ionization time-of-flight mass spectrometry; Gluconobacter nephelii and Gluconobacter uchimurae are later heterotypic synonyms of Gluconobacter japonicus and Gluconobacter oxydans, respectively.</title>
        <authorList>
            <person name="Li L."/>
            <person name="Cleenwerck I."/>
            <person name="De Vuyst L."/>
            <person name="Vandamme P."/>
        </authorList>
    </citation>
    <scope>NUCLEOTIDE SEQUENCE [LARGE SCALE GENOMIC DNA]</scope>
    <source>
        <strain evidence="2 3">LMG 1768</strain>
    </source>
</reference>
<proteinExistence type="predicted"/>
<organism evidence="2 3">
    <name type="scientific">Gluconobacter albidus</name>
    <dbReference type="NCBI Taxonomy" id="318683"/>
    <lineage>
        <taxon>Bacteria</taxon>
        <taxon>Pseudomonadati</taxon>
        <taxon>Pseudomonadota</taxon>
        <taxon>Alphaproteobacteria</taxon>
        <taxon>Acetobacterales</taxon>
        <taxon>Acetobacteraceae</taxon>
        <taxon>Gluconobacter</taxon>
    </lineage>
</organism>
<feature type="transmembrane region" description="Helical" evidence="1">
    <location>
        <begin position="6"/>
        <end position="25"/>
    </location>
</feature>
<evidence type="ECO:0000256" key="1">
    <source>
        <dbReference type="SAM" id="Phobius"/>
    </source>
</evidence>
<name>A0A149TIC1_9PROT</name>
<dbReference type="RefSeq" id="WP_062108204.1">
    <property type="nucleotide sequence ID" value="NZ_LHZR01000107.1"/>
</dbReference>
<accession>A0A149TIC1</accession>
<dbReference type="EMBL" id="LHZR01000107">
    <property type="protein sequence ID" value="KXV47833.1"/>
    <property type="molecule type" value="Genomic_DNA"/>
</dbReference>
<evidence type="ECO:0000313" key="2">
    <source>
        <dbReference type="EMBL" id="KXV47833.1"/>
    </source>
</evidence>
<sequence>MSPALSYALATLFIAGGGVLLYACSANQKLLNRPLQGNIPVLLGVGFLPAGTAILTTTTSFCTACLMGMTLLMIVWCLLPLGASLLAGRSRP</sequence>
<feature type="transmembrane region" description="Helical" evidence="1">
    <location>
        <begin position="37"/>
        <end position="55"/>
    </location>
</feature>
<comment type="caution">
    <text evidence="2">The sequence shown here is derived from an EMBL/GenBank/DDBJ whole genome shotgun (WGS) entry which is preliminary data.</text>
</comment>
<protein>
    <submittedName>
        <fullName evidence="2">Uncharacterized protein</fullName>
    </submittedName>
</protein>
<gene>
    <name evidence="2" type="ORF">AD945_09070</name>
</gene>